<dbReference type="STRING" id="536019.Mesop_3924"/>
<dbReference type="PANTHER" id="PTHR30535">
    <property type="entry name" value="VITAMIN B12-BINDING PROTEIN"/>
    <property type="match status" value="1"/>
</dbReference>
<feature type="coiled-coil region" evidence="1">
    <location>
        <begin position="162"/>
        <end position="189"/>
    </location>
</feature>
<dbReference type="PROSITE" id="PS50983">
    <property type="entry name" value="FE_B12_PBP"/>
    <property type="match status" value="1"/>
</dbReference>
<organism evidence="3 4">
    <name type="scientific">Mesorhizobium opportunistum (strain LMG 24607 / HAMBI 3007 / WSM2075)</name>
    <dbReference type="NCBI Taxonomy" id="536019"/>
    <lineage>
        <taxon>Bacteria</taxon>
        <taxon>Pseudomonadati</taxon>
        <taxon>Pseudomonadota</taxon>
        <taxon>Alphaproteobacteria</taxon>
        <taxon>Hyphomicrobiales</taxon>
        <taxon>Phyllobacteriaceae</taxon>
        <taxon>Mesorhizobium</taxon>
    </lineage>
</organism>
<dbReference type="RefSeq" id="WP_013895044.1">
    <property type="nucleotide sequence ID" value="NC_015675.1"/>
</dbReference>
<evidence type="ECO:0000313" key="4">
    <source>
        <dbReference type="Proteomes" id="UP000001623"/>
    </source>
</evidence>
<keyword evidence="1" id="KW-0175">Coiled coil</keyword>
<dbReference type="Pfam" id="PF01497">
    <property type="entry name" value="Peripla_BP_2"/>
    <property type="match status" value="1"/>
</dbReference>
<reference evidence="3 4" key="1">
    <citation type="submission" date="2010-10" db="EMBL/GenBank/DDBJ databases">
        <title>Complete sequence of Mesorhizobium opportunistum WSM2075.</title>
        <authorList>
            <consortium name="US DOE Joint Genome Institute"/>
            <person name="Lucas S."/>
            <person name="Copeland A."/>
            <person name="Lapidus A."/>
            <person name="Cheng J.-F."/>
            <person name="Bruce D."/>
            <person name="Goodwin L."/>
            <person name="Pitluck S."/>
            <person name="Chertkov O."/>
            <person name="Misra M."/>
            <person name="Detter J.C."/>
            <person name="Han C."/>
            <person name="Tapia R."/>
            <person name="Land M."/>
            <person name="Hauser L."/>
            <person name="Kyrpides N."/>
            <person name="Ovchinnikova G."/>
            <person name="Mavrommatis K.M."/>
            <person name="Tiwari R.P."/>
            <person name="Howieson J.G."/>
            <person name="O'Hara G.W."/>
            <person name="Nandasena K.G."/>
            <person name="Woyke T."/>
        </authorList>
    </citation>
    <scope>NUCLEOTIDE SEQUENCE [LARGE SCALE GENOMIC DNA]</scope>
    <source>
        <strain evidence="4">LMG 24607 / HAMBI 3007 / WSM2075</strain>
    </source>
</reference>
<proteinExistence type="predicted"/>
<dbReference type="CDD" id="cd01149">
    <property type="entry name" value="HutB"/>
    <property type="match status" value="1"/>
</dbReference>
<dbReference type="Gene3D" id="3.40.50.1980">
    <property type="entry name" value="Nitrogenase molybdenum iron protein domain"/>
    <property type="match status" value="2"/>
</dbReference>
<protein>
    <submittedName>
        <fullName evidence="3">Periplasmic binding protein</fullName>
    </submittedName>
</protein>
<evidence type="ECO:0000313" key="3">
    <source>
        <dbReference type="EMBL" id="AEH88362.1"/>
    </source>
</evidence>
<accession>F7Y3G9</accession>
<sequence length="312" mass="32438">MRSFLNMPALNRPALNLPAVRGSILASIIGLSLAFAALQPAGAAEGVSVFSDPSKIAAIGGSITEIVYALGEETRLVARDSTSNYPKAALDLPDVGYMRALSPEGVLSVDPTGILALHGSGPREAVDVLKKTSIPFIEVPEHYSHEGILEKVRIVGKALGVDAKAEVLAEELDAKLTAAERQTASIKERKRVLFVLSIQGGKILAAGSDTAADGMVRLAGGVNAVEGFSGYKQLSDEAIITARPDVILMMSNAGPPVSDDELFGNPSIASTPAGVARKLVRIDGGYLLGFGPRTADAIHDLAVSLYGAQVTD</sequence>
<dbReference type="PANTHER" id="PTHR30535:SF4">
    <property type="entry name" value="HEMIN-BINDING PERIPLASMIC PROTEIN HMUT"/>
    <property type="match status" value="1"/>
</dbReference>
<dbReference type="KEGG" id="mop:Mesop_3924"/>
<name>F7Y3G9_MESOW</name>
<evidence type="ECO:0000256" key="1">
    <source>
        <dbReference type="SAM" id="Coils"/>
    </source>
</evidence>
<feature type="domain" description="Fe/B12 periplasmic-binding" evidence="2">
    <location>
        <begin position="55"/>
        <end position="309"/>
    </location>
</feature>
<dbReference type="EMBL" id="CP002279">
    <property type="protein sequence ID" value="AEH88362.1"/>
    <property type="molecule type" value="Genomic_DNA"/>
</dbReference>
<dbReference type="Proteomes" id="UP000001623">
    <property type="component" value="Chromosome"/>
</dbReference>
<dbReference type="HOGENOM" id="CLU_038034_6_0_5"/>
<gene>
    <name evidence="3" type="ordered locus">Mesop_3924</name>
</gene>
<dbReference type="AlphaFoldDB" id="F7Y3G9"/>
<dbReference type="eggNOG" id="COG4558">
    <property type="taxonomic scope" value="Bacteria"/>
</dbReference>
<dbReference type="SUPFAM" id="SSF53807">
    <property type="entry name" value="Helical backbone' metal receptor"/>
    <property type="match status" value="1"/>
</dbReference>
<evidence type="ECO:0000259" key="2">
    <source>
        <dbReference type="PROSITE" id="PS50983"/>
    </source>
</evidence>
<dbReference type="InterPro" id="IPR002491">
    <property type="entry name" value="ABC_transptr_periplasmic_BD"/>
</dbReference>
<dbReference type="InterPro" id="IPR050902">
    <property type="entry name" value="ABC_Transporter_SBP"/>
</dbReference>